<proteinExistence type="predicted"/>
<organism evidence="2 3">
    <name type="scientific">Microvirga subterranea</name>
    <dbReference type="NCBI Taxonomy" id="186651"/>
    <lineage>
        <taxon>Bacteria</taxon>
        <taxon>Pseudomonadati</taxon>
        <taxon>Pseudomonadota</taxon>
        <taxon>Alphaproteobacteria</taxon>
        <taxon>Hyphomicrobiales</taxon>
        <taxon>Methylobacteriaceae</taxon>
        <taxon>Microvirga</taxon>
    </lineage>
</organism>
<keyword evidence="3" id="KW-1185">Reference proteome</keyword>
<protein>
    <submittedName>
        <fullName evidence="2">Uncharacterized protein</fullName>
    </submittedName>
</protein>
<dbReference type="RefSeq" id="WP_170151561.1">
    <property type="nucleotide sequence ID" value="NZ_QQBB01000007.1"/>
</dbReference>
<evidence type="ECO:0000313" key="2">
    <source>
        <dbReference type="EMBL" id="RDI57346.1"/>
    </source>
</evidence>
<evidence type="ECO:0000313" key="3">
    <source>
        <dbReference type="Proteomes" id="UP000254925"/>
    </source>
</evidence>
<gene>
    <name evidence="2" type="ORF">DES45_107266</name>
</gene>
<dbReference type="AlphaFoldDB" id="A0A370HMA7"/>
<comment type="caution">
    <text evidence="2">The sequence shown here is derived from an EMBL/GenBank/DDBJ whole genome shotgun (WGS) entry which is preliminary data.</text>
</comment>
<evidence type="ECO:0000256" key="1">
    <source>
        <dbReference type="SAM" id="MobiDB-lite"/>
    </source>
</evidence>
<dbReference type="EMBL" id="QQBB01000007">
    <property type="protein sequence ID" value="RDI57346.1"/>
    <property type="molecule type" value="Genomic_DNA"/>
</dbReference>
<name>A0A370HMA7_9HYPH</name>
<reference evidence="2 3" key="1">
    <citation type="submission" date="2018-07" db="EMBL/GenBank/DDBJ databases">
        <title>Genomic Encyclopedia of Type Strains, Phase IV (KMG-IV): sequencing the most valuable type-strain genomes for metagenomic binning, comparative biology and taxonomic classification.</title>
        <authorList>
            <person name="Goeker M."/>
        </authorList>
    </citation>
    <scope>NUCLEOTIDE SEQUENCE [LARGE SCALE GENOMIC DNA]</scope>
    <source>
        <strain evidence="2 3">DSM 14364</strain>
    </source>
</reference>
<accession>A0A370HMA7</accession>
<feature type="region of interest" description="Disordered" evidence="1">
    <location>
        <begin position="34"/>
        <end position="58"/>
    </location>
</feature>
<dbReference type="Proteomes" id="UP000254925">
    <property type="component" value="Unassembled WGS sequence"/>
</dbReference>
<sequence>MICAFCQQDVRTPCHTVQEMQQRAADHIDRCENALRRQGGGSHPERAPSTDIGSGGKA</sequence>